<accession>A0A0E9TJT7</accession>
<reference evidence="1" key="1">
    <citation type="submission" date="2014-11" db="EMBL/GenBank/DDBJ databases">
        <authorList>
            <person name="Amaro Gonzalez C."/>
        </authorList>
    </citation>
    <scope>NUCLEOTIDE SEQUENCE</scope>
</reference>
<sequence>MPFNLSKWSVKMKNTCICIPFYVCLVEGQMVKTGPLTDQIKYIIWGNNEDCVFILFLFRILSLLLFRTKHMQNSVCMDSVL</sequence>
<evidence type="ECO:0000313" key="1">
    <source>
        <dbReference type="EMBL" id="JAH53841.1"/>
    </source>
</evidence>
<organism evidence="1">
    <name type="scientific">Anguilla anguilla</name>
    <name type="common">European freshwater eel</name>
    <name type="synonym">Muraena anguilla</name>
    <dbReference type="NCBI Taxonomy" id="7936"/>
    <lineage>
        <taxon>Eukaryota</taxon>
        <taxon>Metazoa</taxon>
        <taxon>Chordata</taxon>
        <taxon>Craniata</taxon>
        <taxon>Vertebrata</taxon>
        <taxon>Euteleostomi</taxon>
        <taxon>Actinopterygii</taxon>
        <taxon>Neopterygii</taxon>
        <taxon>Teleostei</taxon>
        <taxon>Anguilliformes</taxon>
        <taxon>Anguillidae</taxon>
        <taxon>Anguilla</taxon>
    </lineage>
</organism>
<dbReference type="AlphaFoldDB" id="A0A0E9TJT7"/>
<protein>
    <submittedName>
        <fullName evidence="1">Uncharacterized protein</fullName>
    </submittedName>
</protein>
<proteinExistence type="predicted"/>
<name>A0A0E9TJT7_ANGAN</name>
<dbReference type="EMBL" id="GBXM01054736">
    <property type="protein sequence ID" value="JAH53841.1"/>
    <property type="molecule type" value="Transcribed_RNA"/>
</dbReference>
<reference evidence="1" key="2">
    <citation type="journal article" date="2015" name="Fish Shellfish Immunol.">
        <title>Early steps in the European eel (Anguilla anguilla)-Vibrio vulnificus interaction in the gills: Role of the RtxA13 toxin.</title>
        <authorList>
            <person name="Callol A."/>
            <person name="Pajuelo D."/>
            <person name="Ebbesson L."/>
            <person name="Teles M."/>
            <person name="MacKenzie S."/>
            <person name="Amaro C."/>
        </authorList>
    </citation>
    <scope>NUCLEOTIDE SEQUENCE</scope>
</reference>